<organism evidence="2">
    <name type="scientific">Sedimenticola thiotaurini</name>
    <dbReference type="NCBI Taxonomy" id="1543721"/>
    <lineage>
        <taxon>Bacteria</taxon>
        <taxon>Pseudomonadati</taxon>
        <taxon>Pseudomonadota</taxon>
        <taxon>Gammaproteobacteria</taxon>
        <taxon>Chromatiales</taxon>
        <taxon>Sedimenticolaceae</taxon>
        <taxon>Sedimenticola</taxon>
    </lineage>
</organism>
<dbReference type="InterPro" id="IPR009875">
    <property type="entry name" value="PilZ_domain"/>
</dbReference>
<dbReference type="GO" id="GO:0035438">
    <property type="term" value="F:cyclic-di-GMP binding"/>
    <property type="evidence" value="ECO:0007669"/>
    <property type="project" value="InterPro"/>
</dbReference>
<comment type="caution">
    <text evidence="2">The sequence shown here is derived from an EMBL/GenBank/DDBJ whole genome shotgun (WGS) entry which is preliminary data.</text>
</comment>
<dbReference type="SUPFAM" id="SSF141371">
    <property type="entry name" value="PilZ domain-like"/>
    <property type="match status" value="1"/>
</dbReference>
<evidence type="ECO:0000313" key="2">
    <source>
        <dbReference type="EMBL" id="HEB95656.1"/>
    </source>
</evidence>
<dbReference type="EMBL" id="DRKP01000052">
    <property type="protein sequence ID" value="HEB95656.1"/>
    <property type="molecule type" value="Genomic_DNA"/>
</dbReference>
<dbReference type="Proteomes" id="UP000886251">
    <property type="component" value="Unassembled WGS sequence"/>
</dbReference>
<feature type="domain" description="PilZ" evidence="1">
    <location>
        <begin position="9"/>
        <end position="91"/>
    </location>
</feature>
<dbReference type="Pfam" id="PF07238">
    <property type="entry name" value="PilZ"/>
    <property type="match status" value="1"/>
</dbReference>
<protein>
    <submittedName>
        <fullName evidence="2">PilZ domain-containing protein</fullName>
    </submittedName>
</protein>
<sequence length="92" mass="10375">MKETGPGAEKRRHERTPLCARIRITHESFGSRIVKIRDISLGGVFLLVEDLQMPPEGTVIEGQVQDDYMERPVVKMEVVRLEPSGVGLKFVD</sequence>
<dbReference type="AlphaFoldDB" id="A0A831RLI8"/>
<gene>
    <name evidence="2" type="ORF">ENI96_04405</name>
</gene>
<dbReference type="Gene3D" id="2.40.10.220">
    <property type="entry name" value="predicted glycosyltransferase like domains"/>
    <property type="match status" value="1"/>
</dbReference>
<name>A0A831RLI8_9GAMM</name>
<reference evidence="2" key="1">
    <citation type="journal article" date="2020" name="mSystems">
        <title>Genome- and Community-Level Interaction Insights into Carbon Utilization and Element Cycling Functions of Hydrothermarchaeota in Hydrothermal Sediment.</title>
        <authorList>
            <person name="Zhou Z."/>
            <person name="Liu Y."/>
            <person name="Xu W."/>
            <person name="Pan J."/>
            <person name="Luo Z.H."/>
            <person name="Li M."/>
        </authorList>
    </citation>
    <scope>NUCLEOTIDE SEQUENCE [LARGE SCALE GENOMIC DNA]</scope>
    <source>
        <strain evidence="2">HyVt-443</strain>
    </source>
</reference>
<evidence type="ECO:0000259" key="1">
    <source>
        <dbReference type="Pfam" id="PF07238"/>
    </source>
</evidence>
<accession>A0A831RLI8</accession>
<proteinExistence type="predicted"/>